<reference evidence="1 2" key="1">
    <citation type="submission" date="2017-04" db="EMBL/GenBank/DDBJ databases">
        <title>Sensitivity acquisition of phages to Acinetobacter calcoaceticus-baumannii complex species through exchange of pectate lyase domains.</title>
        <authorList>
            <person name="Oliveira H."/>
            <person name="Rita A."/>
            <person name="Konstantinidis N."/>
            <person name="Dotsch A."/>
            <person name="Ferreira A."/>
            <person name="Akturk E."/>
            <person name="Nemec A."/>
            <person name="Sillankorva S."/>
            <person name="Shneider M."/>
            <person name="Azeredo J."/>
        </authorList>
    </citation>
    <scope>NUCLEOTIDE SEQUENCE [LARGE SCALE GENOMIC DNA]</scope>
</reference>
<evidence type="ECO:0000313" key="1">
    <source>
        <dbReference type="EMBL" id="ASN73469.1"/>
    </source>
</evidence>
<gene>
    <name evidence="1" type="ORF">P1_08</name>
</gene>
<accession>A0A221SBU6</accession>
<protein>
    <submittedName>
        <fullName evidence="1">Uncharacterized protein</fullName>
    </submittedName>
</protein>
<proteinExistence type="predicted"/>
<organism evidence="1 2">
    <name type="scientific">Acinetobacter phage vB_ApiP_P1</name>
    <dbReference type="NCBI Taxonomy" id="2016052"/>
    <lineage>
        <taxon>Viruses</taxon>
        <taxon>Duplodnaviria</taxon>
        <taxon>Heunggongvirae</taxon>
        <taxon>Uroviricota</taxon>
        <taxon>Caudoviricetes</taxon>
        <taxon>Autographivirales</taxon>
        <taxon>Autoscriptoviridae</taxon>
        <taxon>Beijerinckvirinae</taxon>
        <taxon>Friunavirus</taxon>
        <taxon>Friunavirus P1</taxon>
    </lineage>
</organism>
<dbReference type="EMBL" id="MF033350">
    <property type="protein sequence ID" value="ASN73469.1"/>
    <property type="molecule type" value="Genomic_DNA"/>
</dbReference>
<dbReference type="Proteomes" id="UP000222255">
    <property type="component" value="Genome"/>
</dbReference>
<sequence>MISGVVFVGGSVVNNVLTTGLFCLTYAVLSTYEWLVTPSEEEHDL</sequence>
<evidence type="ECO:0000313" key="2">
    <source>
        <dbReference type="Proteomes" id="UP000222255"/>
    </source>
</evidence>
<keyword evidence="2" id="KW-1185">Reference proteome</keyword>
<name>A0A221SBU6_9CAUD</name>